<protein>
    <recommendedName>
        <fullName evidence="3">Transposase</fullName>
    </recommendedName>
</protein>
<sequence>MSFTGAVQVMDLMEPTQPDVAITSPAMRPPRPPKEYMVHSKIYGTSNLKNHTPICPEYLFNELHDGQDPLSKDVEEGNVVPRTFTNVMGRKVLTEMIILDELPFRFVENQGFRRFCNVFQPNFNIPSHFTVAKDGKTIGKMVESCLEEWNIEGIFTLMVDNTSSNDVAMSYLKEATNMWKGTVLGNEFVHVRCCAHFLNLIVTDGLKHHNKSIDRMRYAVRYVKASPNRLQTFKRMKGVDVVVDDDDDDPDRFIASQYKAFRQGKQSVG</sequence>
<dbReference type="PANTHER" id="PTHR46481:SF8">
    <property type="entry name" value="ZINC FINGER BED DOMAIN-CONTAINING PROTEIN RICESLEEPER 1-LIKE"/>
    <property type="match status" value="1"/>
</dbReference>
<name>A0AAW2C1Z6_9ROSI</name>
<evidence type="ECO:0000313" key="1">
    <source>
        <dbReference type="EMBL" id="KAK9992211.1"/>
    </source>
</evidence>
<accession>A0AAW2C1Z6</accession>
<dbReference type="PANTHER" id="PTHR46481">
    <property type="entry name" value="ZINC FINGER BED DOMAIN-CONTAINING PROTEIN 4"/>
    <property type="match status" value="1"/>
</dbReference>
<dbReference type="AlphaFoldDB" id="A0AAW2C1Z6"/>
<comment type="caution">
    <text evidence="1">The sequence shown here is derived from an EMBL/GenBank/DDBJ whole genome shotgun (WGS) entry which is preliminary data.</text>
</comment>
<evidence type="ECO:0000313" key="2">
    <source>
        <dbReference type="Proteomes" id="UP001459277"/>
    </source>
</evidence>
<dbReference type="Proteomes" id="UP001459277">
    <property type="component" value="Unassembled WGS sequence"/>
</dbReference>
<keyword evidence="2" id="KW-1185">Reference proteome</keyword>
<dbReference type="InterPro" id="IPR012337">
    <property type="entry name" value="RNaseH-like_sf"/>
</dbReference>
<dbReference type="SUPFAM" id="SSF140996">
    <property type="entry name" value="Hermes dimerisation domain"/>
    <property type="match status" value="1"/>
</dbReference>
<evidence type="ECO:0008006" key="3">
    <source>
        <dbReference type="Google" id="ProtNLM"/>
    </source>
</evidence>
<organism evidence="1 2">
    <name type="scientific">Lithocarpus litseifolius</name>
    <dbReference type="NCBI Taxonomy" id="425828"/>
    <lineage>
        <taxon>Eukaryota</taxon>
        <taxon>Viridiplantae</taxon>
        <taxon>Streptophyta</taxon>
        <taxon>Embryophyta</taxon>
        <taxon>Tracheophyta</taxon>
        <taxon>Spermatophyta</taxon>
        <taxon>Magnoliopsida</taxon>
        <taxon>eudicotyledons</taxon>
        <taxon>Gunneridae</taxon>
        <taxon>Pentapetalae</taxon>
        <taxon>rosids</taxon>
        <taxon>fabids</taxon>
        <taxon>Fagales</taxon>
        <taxon>Fagaceae</taxon>
        <taxon>Lithocarpus</taxon>
    </lineage>
</organism>
<dbReference type="EMBL" id="JAZDWU010000009">
    <property type="protein sequence ID" value="KAK9992211.1"/>
    <property type="molecule type" value="Genomic_DNA"/>
</dbReference>
<proteinExistence type="predicted"/>
<dbReference type="InterPro" id="IPR052035">
    <property type="entry name" value="ZnF_BED_domain_contain"/>
</dbReference>
<dbReference type="SUPFAM" id="SSF53098">
    <property type="entry name" value="Ribonuclease H-like"/>
    <property type="match status" value="1"/>
</dbReference>
<gene>
    <name evidence="1" type="ORF">SO802_027196</name>
</gene>
<reference evidence="1 2" key="1">
    <citation type="submission" date="2024-01" db="EMBL/GenBank/DDBJ databases">
        <title>A telomere-to-telomere, gap-free genome of sweet tea (Lithocarpus litseifolius).</title>
        <authorList>
            <person name="Zhou J."/>
        </authorList>
    </citation>
    <scope>NUCLEOTIDE SEQUENCE [LARGE SCALE GENOMIC DNA]</scope>
    <source>
        <strain evidence="1">Zhou-2022a</strain>
        <tissue evidence="1">Leaf</tissue>
    </source>
</reference>